<accession>A0A9P6T521</accession>
<organism evidence="1 2">
    <name type="scientific">Cronartium quercuum f. sp. fusiforme G11</name>
    <dbReference type="NCBI Taxonomy" id="708437"/>
    <lineage>
        <taxon>Eukaryota</taxon>
        <taxon>Fungi</taxon>
        <taxon>Dikarya</taxon>
        <taxon>Basidiomycota</taxon>
        <taxon>Pucciniomycotina</taxon>
        <taxon>Pucciniomycetes</taxon>
        <taxon>Pucciniales</taxon>
        <taxon>Coleosporiaceae</taxon>
        <taxon>Cronartium</taxon>
    </lineage>
</organism>
<keyword evidence="2" id="KW-1185">Reference proteome</keyword>
<dbReference type="AlphaFoldDB" id="A0A9P6T521"/>
<sequence>MNIRIISPNSLHISCDPAYFVLHHLSTSPFHPPSLMQPPKSHVLAHSCSTKSSNSHEQTFFPKQPWVLLVLDRFSA</sequence>
<proteinExistence type="predicted"/>
<dbReference type="EMBL" id="MU167746">
    <property type="protein sequence ID" value="KAG0139161.1"/>
    <property type="molecule type" value="Genomic_DNA"/>
</dbReference>
<comment type="caution">
    <text evidence="1">The sequence shown here is derived from an EMBL/GenBank/DDBJ whole genome shotgun (WGS) entry which is preliminary data.</text>
</comment>
<name>A0A9P6T521_9BASI</name>
<evidence type="ECO:0000313" key="1">
    <source>
        <dbReference type="EMBL" id="KAG0139161.1"/>
    </source>
</evidence>
<reference evidence="1" key="1">
    <citation type="submission" date="2013-11" db="EMBL/GenBank/DDBJ databases">
        <title>Genome sequence of the fusiform rust pathogen reveals effectors for host alternation and coevolution with pine.</title>
        <authorList>
            <consortium name="DOE Joint Genome Institute"/>
            <person name="Smith K."/>
            <person name="Pendleton A."/>
            <person name="Kubisiak T."/>
            <person name="Anderson C."/>
            <person name="Salamov A."/>
            <person name="Aerts A."/>
            <person name="Riley R."/>
            <person name="Clum A."/>
            <person name="Lindquist E."/>
            <person name="Ence D."/>
            <person name="Campbell M."/>
            <person name="Kronenberg Z."/>
            <person name="Feau N."/>
            <person name="Dhillon B."/>
            <person name="Hamelin R."/>
            <person name="Burleigh J."/>
            <person name="Smith J."/>
            <person name="Yandell M."/>
            <person name="Nelson C."/>
            <person name="Grigoriev I."/>
            <person name="Davis J."/>
        </authorList>
    </citation>
    <scope>NUCLEOTIDE SEQUENCE</scope>
    <source>
        <strain evidence="1">G11</strain>
    </source>
</reference>
<gene>
    <name evidence="1" type="ORF">CROQUDRAFT_666849</name>
</gene>
<dbReference type="Proteomes" id="UP000886653">
    <property type="component" value="Unassembled WGS sequence"/>
</dbReference>
<evidence type="ECO:0000313" key="2">
    <source>
        <dbReference type="Proteomes" id="UP000886653"/>
    </source>
</evidence>
<protein>
    <submittedName>
        <fullName evidence="1">Uncharacterized protein</fullName>
    </submittedName>
</protein>